<name>A0A2S5CGG5_9GAMM</name>
<gene>
    <name evidence="1" type="ORF">AADEFJLK_04349</name>
</gene>
<dbReference type="EMBL" id="PGFZ01000020">
    <property type="protein sequence ID" value="POZ49903.1"/>
    <property type="molecule type" value="Genomic_DNA"/>
</dbReference>
<comment type="caution">
    <text evidence="1">The sequence shown here is derived from an EMBL/GenBank/DDBJ whole genome shotgun (WGS) entry which is preliminary data.</text>
</comment>
<accession>A0A2S5CGG5</accession>
<dbReference type="RefSeq" id="WP_103975765.1">
    <property type="nucleotide sequence ID" value="NZ_PGFZ01000020.1"/>
</dbReference>
<sequence>MSTSNPIIATNTAVRAKAESTYGVAALTADGDAVIANKVTVKIDHKTIDANLVTPTRGGKAKKFSYTDASIDIECDLALGGANEVPVPGSLPQWDILARACALQRLFNSTATTNALVAGGRSNVTLDAGESEVDGFYAFHSLSVAILSGTAQASGSAAKNVMKLAAATAENSGTADGDSTTTLIILGGNPSGIDDDYVGQTIVLNGESRTITAYNGTTHAAIVGTAFSDPTGEEPYKILFSNAKMSGYLIAVKHYNGTIIDTFSFNSTTNAICLPYSVVGTQNLAGMYIKITTGGNDPETLRIGAYDVSIRKATLNGTLANNPNNTSTFEIIEKRTIAAFNPDTVIATVSSNFYKAPAAGATYSIEQARVITSYTGATQVCAVSPPFSQYVATGADYTLNPYIQYTQLPSKTGEASATIEWFNDGLFYRFVGCKGSAVFGLDADTSAIGTFSLKGSLDVYDDVDMPDNEMLSRYVPSQVVCADTINSRLIVGFADAVVHKWSADLGNDVQYRNVPGDKRAYITDCNPMLKITVDKGLKVDWDYQGLLQANTKLPTFVALGDMGNQVILGFPQTQITACPDSNTNSVMTADLELMVKSDFKIVLN</sequence>
<proteinExistence type="predicted"/>
<protein>
    <submittedName>
        <fullName evidence="1">Uncharacterized protein</fullName>
    </submittedName>
</protein>
<dbReference type="AlphaFoldDB" id="A0A2S5CGG5"/>
<dbReference type="Proteomes" id="UP000237423">
    <property type="component" value="Unassembled WGS sequence"/>
</dbReference>
<organism evidence="1 2">
    <name type="scientific">Methylovulum psychrotolerans</name>
    <dbReference type="NCBI Taxonomy" id="1704499"/>
    <lineage>
        <taxon>Bacteria</taxon>
        <taxon>Pseudomonadati</taxon>
        <taxon>Pseudomonadota</taxon>
        <taxon>Gammaproteobacteria</taxon>
        <taxon>Methylococcales</taxon>
        <taxon>Methylococcaceae</taxon>
        <taxon>Methylovulum</taxon>
    </lineage>
</organism>
<reference evidence="1 2" key="1">
    <citation type="submission" date="2017-11" db="EMBL/GenBank/DDBJ databases">
        <title>Draft Genome Sequence of Methylobacter psychrotolerans Sph1T, an Obligate Methanotroph from Low-Temperature Environments.</title>
        <authorList>
            <person name="Oshkin I.Y."/>
            <person name="Miroshnikov K."/>
            <person name="Belova S.E."/>
            <person name="Korzhenkov A."/>
            <person name="Toshchakov S.V."/>
            <person name="Dedysh S.N."/>
        </authorList>
    </citation>
    <scope>NUCLEOTIDE SEQUENCE [LARGE SCALE GENOMIC DNA]</scope>
    <source>
        <strain evidence="1 2">Sph1</strain>
    </source>
</reference>
<evidence type="ECO:0000313" key="1">
    <source>
        <dbReference type="EMBL" id="POZ49903.1"/>
    </source>
</evidence>
<evidence type="ECO:0000313" key="2">
    <source>
        <dbReference type="Proteomes" id="UP000237423"/>
    </source>
</evidence>